<dbReference type="RefSeq" id="XP_024730914.1">
    <property type="nucleotide sequence ID" value="XM_024870475.1"/>
</dbReference>
<sequence>MKNLGEAPSYTTASITSPGGATNTSKGSTTITSCGSVNFITYLLSSLQTLPTTALEEYLESGYSKINSDYANIERYANAPITDTVAYVSYLASELSVLTADISSLFGASGRGLLTFQDIASYDPCLFSTCFTSYLSESSAIATLLPPGTFFDDLYKPSPPCCGQCAIQATGVQIAYWPTPAPTPPVSLLVNSYNVSYVSPSVYVFLTSVNAANLCGPVGLLYPNVFTSYAPTQLSTSTLATSFSGVAPSLGLWTQINYADFDSPKCLCTTNCQSDPIQHSILTNICTPQLSLPPGINKIDPLWSTCGFNTFGVWDPPLALTLQDGLTTPKSTPVQTTSVGGGGNPPPPPITTPTTPAAETLPTPTTPIPPATTPPGTTIVPPPPASSNPNPGPSPSNISSPVNNPLASSNPPPAPAPLPSPTNAITTAVPPPLVVNGQTITANSQGDFVVGTQTLTTDSQGNVVVGTETLSAGGSDITESGTTFSLGPEVTQVVVGGTSTTQLGSVIESFVSAPPQYTGGAVKRVDLGGLRNVWVAVAMSALAALF</sequence>
<dbReference type="OrthoDB" id="3564250at2759"/>
<feature type="compositionally biased region" description="Polar residues" evidence="1">
    <location>
        <begin position="9"/>
        <end position="26"/>
    </location>
</feature>
<dbReference type="InParanoid" id="A0A2J6STC6"/>
<keyword evidence="3" id="KW-1185">Reference proteome</keyword>
<protein>
    <submittedName>
        <fullName evidence="2">Uncharacterized protein</fullName>
    </submittedName>
</protein>
<evidence type="ECO:0000313" key="2">
    <source>
        <dbReference type="EMBL" id="PMD54010.1"/>
    </source>
</evidence>
<accession>A0A2J6STC6</accession>
<dbReference type="AlphaFoldDB" id="A0A2J6STC6"/>
<feature type="compositionally biased region" description="Polar residues" evidence="1">
    <location>
        <begin position="324"/>
        <end position="338"/>
    </location>
</feature>
<feature type="compositionally biased region" description="Pro residues" evidence="1">
    <location>
        <begin position="410"/>
        <end position="420"/>
    </location>
</feature>
<feature type="region of interest" description="Disordered" evidence="1">
    <location>
        <begin position="1"/>
        <end position="26"/>
    </location>
</feature>
<feature type="compositionally biased region" description="Pro residues" evidence="1">
    <location>
        <begin position="380"/>
        <end position="394"/>
    </location>
</feature>
<dbReference type="Proteomes" id="UP000235371">
    <property type="component" value="Unassembled WGS sequence"/>
</dbReference>
<evidence type="ECO:0000313" key="3">
    <source>
        <dbReference type="Proteomes" id="UP000235371"/>
    </source>
</evidence>
<gene>
    <name evidence="2" type="ORF">K444DRAFT_133521</name>
</gene>
<evidence type="ECO:0000256" key="1">
    <source>
        <dbReference type="SAM" id="MobiDB-lite"/>
    </source>
</evidence>
<dbReference type="GeneID" id="36578557"/>
<name>A0A2J6STC6_9HELO</name>
<dbReference type="STRING" id="1095630.A0A2J6STC6"/>
<organism evidence="2 3">
    <name type="scientific">Hyaloscypha bicolor E</name>
    <dbReference type="NCBI Taxonomy" id="1095630"/>
    <lineage>
        <taxon>Eukaryota</taxon>
        <taxon>Fungi</taxon>
        <taxon>Dikarya</taxon>
        <taxon>Ascomycota</taxon>
        <taxon>Pezizomycotina</taxon>
        <taxon>Leotiomycetes</taxon>
        <taxon>Helotiales</taxon>
        <taxon>Hyaloscyphaceae</taxon>
        <taxon>Hyaloscypha</taxon>
        <taxon>Hyaloscypha bicolor</taxon>
    </lineage>
</organism>
<dbReference type="EMBL" id="KZ613866">
    <property type="protein sequence ID" value="PMD54010.1"/>
    <property type="molecule type" value="Genomic_DNA"/>
</dbReference>
<feature type="compositionally biased region" description="Pro residues" evidence="1">
    <location>
        <begin position="364"/>
        <end position="373"/>
    </location>
</feature>
<feature type="compositionally biased region" description="Low complexity" evidence="1">
    <location>
        <begin position="352"/>
        <end position="363"/>
    </location>
</feature>
<reference evidence="2" key="1">
    <citation type="submission" date="2016-04" db="EMBL/GenBank/DDBJ databases">
        <title>A degradative enzymes factory behind the ericoid mycorrhizal symbiosis.</title>
        <authorList>
            <consortium name="DOE Joint Genome Institute"/>
            <person name="Martino E."/>
            <person name="Morin E."/>
            <person name="Grelet G."/>
            <person name="Kuo A."/>
            <person name="Kohler A."/>
            <person name="Daghino S."/>
            <person name="Barry K."/>
            <person name="Choi C."/>
            <person name="Cichocki N."/>
            <person name="Clum A."/>
            <person name="Copeland A."/>
            <person name="Hainaut M."/>
            <person name="Haridas S."/>
            <person name="Labutti K."/>
            <person name="Lindquist E."/>
            <person name="Lipzen A."/>
            <person name="Khouja H.-R."/>
            <person name="Murat C."/>
            <person name="Ohm R."/>
            <person name="Olson A."/>
            <person name="Spatafora J."/>
            <person name="Veneault-Fourrey C."/>
            <person name="Henrissat B."/>
            <person name="Grigoriev I."/>
            <person name="Martin F."/>
            <person name="Perotto S."/>
        </authorList>
    </citation>
    <scope>NUCLEOTIDE SEQUENCE [LARGE SCALE GENOMIC DNA]</scope>
    <source>
        <strain evidence="2">E</strain>
    </source>
</reference>
<proteinExistence type="predicted"/>
<feature type="region of interest" description="Disordered" evidence="1">
    <location>
        <begin position="324"/>
        <end position="425"/>
    </location>
</feature>
<feature type="compositionally biased region" description="Low complexity" evidence="1">
    <location>
        <begin position="395"/>
        <end position="409"/>
    </location>
</feature>